<reference evidence="2" key="2">
    <citation type="journal article" date="2024" name="Plant">
        <title>Genomic evolution and insights into agronomic trait innovations of Sesamum species.</title>
        <authorList>
            <person name="Miao H."/>
            <person name="Wang L."/>
            <person name="Qu L."/>
            <person name="Liu H."/>
            <person name="Sun Y."/>
            <person name="Le M."/>
            <person name="Wang Q."/>
            <person name="Wei S."/>
            <person name="Zheng Y."/>
            <person name="Lin W."/>
            <person name="Duan Y."/>
            <person name="Cao H."/>
            <person name="Xiong S."/>
            <person name="Wang X."/>
            <person name="Wei L."/>
            <person name="Li C."/>
            <person name="Ma Q."/>
            <person name="Ju M."/>
            <person name="Zhao R."/>
            <person name="Li G."/>
            <person name="Mu C."/>
            <person name="Tian Q."/>
            <person name="Mei H."/>
            <person name="Zhang T."/>
            <person name="Gao T."/>
            <person name="Zhang H."/>
        </authorList>
    </citation>
    <scope>NUCLEOTIDE SEQUENCE</scope>
    <source>
        <strain evidence="2">KEN1</strain>
    </source>
</reference>
<dbReference type="AlphaFoldDB" id="A0AAW2YCR7"/>
<evidence type="ECO:0000313" key="2">
    <source>
        <dbReference type="EMBL" id="KAL0463290.1"/>
    </source>
</evidence>
<accession>A0AAW2YCR7</accession>
<comment type="caution">
    <text evidence="2">The sequence shown here is derived from an EMBL/GenBank/DDBJ whole genome shotgun (WGS) entry which is preliminary data.</text>
</comment>
<reference evidence="2" key="1">
    <citation type="submission" date="2020-06" db="EMBL/GenBank/DDBJ databases">
        <authorList>
            <person name="Li T."/>
            <person name="Hu X."/>
            <person name="Zhang T."/>
            <person name="Song X."/>
            <person name="Zhang H."/>
            <person name="Dai N."/>
            <person name="Sheng W."/>
            <person name="Hou X."/>
            <person name="Wei L."/>
        </authorList>
    </citation>
    <scope>NUCLEOTIDE SEQUENCE</scope>
    <source>
        <strain evidence="2">KEN1</strain>
        <tissue evidence="2">Leaf</tissue>
    </source>
</reference>
<gene>
    <name evidence="2" type="ORF">Slati_0216600</name>
</gene>
<feature type="compositionally biased region" description="Low complexity" evidence="1">
    <location>
        <begin position="7"/>
        <end position="23"/>
    </location>
</feature>
<sequence length="143" mass="15086">MKSPMEAATGDKAAAANAGGPQASKRGVDFSSPFLKIAEVFTSAFSNGKLVAGDWAALRDAAAATDGRAPGAQWRRRPPGGGGLSPIFCKEETRGRFSLCLCFWLWTQTGSDLDPGLAQTQIQTGRPGLAVNRWSLTSQRSTI</sequence>
<dbReference type="EMBL" id="JACGWN010000001">
    <property type="protein sequence ID" value="KAL0463290.1"/>
    <property type="molecule type" value="Genomic_DNA"/>
</dbReference>
<organism evidence="2">
    <name type="scientific">Sesamum latifolium</name>
    <dbReference type="NCBI Taxonomy" id="2727402"/>
    <lineage>
        <taxon>Eukaryota</taxon>
        <taxon>Viridiplantae</taxon>
        <taxon>Streptophyta</taxon>
        <taxon>Embryophyta</taxon>
        <taxon>Tracheophyta</taxon>
        <taxon>Spermatophyta</taxon>
        <taxon>Magnoliopsida</taxon>
        <taxon>eudicotyledons</taxon>
        <taxon>Gunneridae</taxon>
        <taxon>Pentapetalae</taxon>
        <taxon>asterids</taxon>
        <taxon>lamiids</taxon>
        <taxon>Lamiales</taxon>
        <taxon>Pedaliaceae</taxon>
        <taxon>Sesamum</taxon>
    </lineage>
</organism>
<name>A0AAW2YCR7_9LAMI</name>
<evidence type="ECO:0000256" key="1">
    <source>
        <dbReference type="SAM" id="MobiDB-lite"/>
    </source>
</evidence>
<feature type="region of interest" description="Disordered" evidence="1">
    <location>
        <begin position="1"/>
        <end position="24"/>
    </location>
</feature>
<proteinExistence type="predicted"/>
<protein>
    <submittedName>
        <fullName evidence="2">Uncharacterized protein</fullName>
    </submittedName>
</protein>